<gene>
    <name evidence="1" type="primary">Cnig_chr_II.g7634</name>
    <name evidence="1" type="ORF">B9Z55_007634</name>
</gene>
<dbReference type="InterPro" id="IPR043502">
    <property type="entry name" value="DNA/RNA_pol_sf"/>
</dbReference>
<keyword evidence="2" id="KW-1185">Reference proteome</keyword>
<protein>
    <submittedName>
        <fullName evidence="1">Uncharacterized protein</fullName>
    </submittedName>
</protein>
<dbReference type="SUPFAM" id="SSF56672">
    <property type="entry name" value="DNA/RNA polymerases"/>
    <property type="match status" value="1"/>
</dbReference>
<proteinExistence type="predicted"/>
<evidence type="ECO:0000313" key="2">
    <source>
        <dbReference type="Proteomes" id="UP000230233"/>
    </source>
</evidence>
<reference evidence="2" key="1">
    <citation type="submission" date="2017-10" db="EMBL/GenBank/DDBJ databases">
        <title>Rapid genome shrinkage in a self-fertile nematode reveals novel sperm competition proteins.</title>
        <authorList>
            <person name="Yin D."/>
            <person name="Schwarz E.M."/>
            <person name="Thomas C.G."/>
            <person name="Felde R.L."/>
            <person name="Korf I.F."/>
            <person name="Cutter A.D."/>
            <person name="Schartner C.M."/>
            <person name="Ralston E.J."/>
            <person name="Meyer B.J."/>
            <person name="Haag E.S."/>
        </authorList>
    </citation>
    <scope>NUCLEOTIDE SEQUENCE [LARGE SCALE GENOMIC DNA]</scope>
    <source>
        <strain evidence="2">JU1422</strain>
    </source>
</reference>
<dbReference type="EMBL" id="PDUG01000002">
    <property type="protein sequence ID" value="PIC48782.1"/>
    <property type="molecule type" value="Genomic_DNA"/>
</dbReference>
<accession>A0A2G5VAL0</accession>
<name>A0A2G5VAL0_9PELO</name>
<sequence length="76" mass="8595">MVGAENLIYCDTDSIQLKEEALGQMTNEVPRGWKISEIVAIAPNIYSSKMLNENDEEKHVCKAKGITLNYETFEKT</sequence>
<comment type="caution">
    <text evidence="1">The sequence shown here is derived from an EMBL/GenBank/DDBJ whole genome shotgun (WGS) entry which is preliminary data.</text>
</comment>
<dbReference type="AlphaFoldDB" id="A0A2G5VAL0"/>
<organism evidence="1 2">
    <name type="scientific">Caenorhabditis nigoni</name>
    <dbReference type="NCBI Taxonomy" id="1611254"/>
    <lineage>
        <taxon>Eukaryota</taxon>
        <taxon>Metazoa</taxon>
        <taxon>Ecdysozoa</taxon>
        <taxon>Nematoda</taxon>
        <taxon>Chromadorea</taxon>
        <taxon>Rhabditida</taxon>
        <taxon>Rhabditina</taxon>
        <taxon>Rhabditomorpha</taxon>
        <taxon>Rhabditoidea</taxon>
        <taxon>Rhabditidae</taxon>
        <taxon>Peloderinae</taxon>
        <taxon>Caenorhabditis</taxon>
    </lineage>
</organism>
<evidence type="ECO:0000313" key="1">
    <source>
        <dbReference type="EMBL" id="PIC48782.1"/>
    </source>
</evidence>
<dbReference type="Proteomes" id="UP000230233">
    <property type="component" value="Chromosome II"/>
</dbReference>